<dbReference type="Proteomes" id="UP000318582">
    <property type="component" value="Unassembled WGS sequence"/>
</dbReference>
<evidence type="ECO:0008006" key="3">
    <source>
        <dbReference type="Google" id="ProtNLM"/>
    </source>
</evidence>
<dbReference type="Pfam" id="PF10294">
    <property type="entry name" value="Methyltransf_16"/>
    <property type="match status" value="1"/>
</dbReference>
<dbReference type="PANTHER" id="PTHR14614:SF147">
    <property type="entry name" value="S-ADENOSYLMETHIONINE-DEPENDENT METHYLTRANSFERASE OF THE SEVEN BETA-STRAND FAMILY"/>
    <property type="match status" value="1"/>
</dbReference>
<evidence type="ECO:0000313" key="1">
    <source>
        <dbReference type="EMBL" id="TPX59217.1"/>
    </source>
</evidence>
<dbReference type="InterPro" id="IPR019410">
    <property type="entry name" value="Methyltransf_16"/>
</dbReference>
<evidence type="ECO:0000313" key="2">
    <source>
        <dbReference type="Proteomes" id="UP000318582"/>
    </source>
</evidence>
<dbReference type="EMBL" id="QEAQ01000027">
    <property type="protein sequence ID" value="TPX59217.1"/>
    <property type="molecule type" value="Genomic_DNA"/>
</dbReference>
<name>A0A507E763_9FUNG</name>
<reference evidence="1 2" key="1">
    <citation type="journal article" date="2019" name="Sci. Rep.">
        <title>Comparative genomics of chytrid fungi reveal insights into the obligate biotrophic and pathogenic lifestyle of Synchytrium endobioticum.</title>
        <authorList>
            <person name="van de Vossenberg B.T.L.H."/>
            <person name="Warris S."/>
            <person name="Nguyen H.D.T."/>
            <person name="van Gent-Pelzer M.P.E."/>
            <person name="Joly D.L."/>
            <person name="van de Geest H.C."/>
            <person name="Bonants P.J.M."/>
            <person name="Smith D.S."/>
            <person name="Levesque C.A."/>
            <person name="van der Lee T.A.J."/>
        </authorList>
    </citation>
    <scope>NUCLEOTIDE SEQUENCE [LARGE SCALE GENOMIC DNA]</scope>
    <source>
        <strain evidence="1 2">CBS 809.83</strain>
    </source>
</reference>
<gene>
    <name evidence="1" type="ORF">PhCBS80983_g02574</name>
</gene>
<dbReference type="InterPro" id="IPR029063">
    <property type="entry name" value="SAM-dependent_MTases_sf"/>
</dbReference>
<dbReference type="AlphaFoldDB" id="A0A507E763"/>
<proteinExistence type="predicted"/>
<dbReference type="PANTHER" id="PTHR14614">
    <property type="entry name" value="HEPATOCELLULAR CARCINOMA-ASSOCIATED ANTIGEN"/>
    <property type="match status" value="1"/>
</dbReference>
<dbReference type="Gene3D" id="3.40.50.150">
    <property type="entry name" value="Vaccinia Virus protein VP39"/>
    <property type="match status" value="1"/>
</dbReference>
<sequence>MSTSINSFNTLVSALLPLPKPRSPPSPTLISTLTSLHSLATTYILNPHQSVATTQHATTELRTRCSPWLVKVLAVLTEEEEEEEEGGVDAERTVTLAAELLSILAGRAAMTAVEREWVFENAGELSVREMGFGDAGLGFQTWGAGVVLARLLDSGSLPLNNASRVLELGSGTGLAGLVCARIGQEAAAKRSTDFRITMTDYDSTVLSNLVHNAASNDLTTTVAVHKLDWTDGVMWDSHPTQQQEYPLIIASDCAYDISHARHIPRVVDSYLAKHTPHARFWCVLPVRNRFDGELEAFVKAMRASSQLVKVADQCRTIVYDDDVEYRVLCYRRPVITDSIV</sequence>
<comment type="caution">
    <text evidence="1">The sequence shown here is derived from an EMBL/GenBank/DDBJ whole genome shotgun (WGS) entry which is preliminary data.</text>
</comment>
<protein>
    <recommendedName>
        <fullName evidence="3">FAM86 N-terminal domain-containing protein</fullName>
    </recommendedName>
</protein>
<organism evidence="1 2">
    <name type="scientific">Powellomyces hirtus</name>
    <dbReference type="NCBI Taxonomy" id="109895"/>
    <lineage>
        <taxon>Eukaryota</taxon>
        <taxon>Fungi</taxon>
        <taxon>Fungi incertae sedis</taxon>
        <taxon>Chytridiomycota</taxon>
        <taxon>Chytridiomycota incertae sedis</taxon>
        <taxon>Chytridiomycetes</taxon>
        <taxon>Spizellomycetales</taxon>
        <taxon>Powellomycetaceae</taxon>
        <taxon>Powellomyces</taxon>
    </lineage>
</organism>
<dbReference type="SUPFAM" id="SSF53335">
    <property type="entry name" value="S-adenosyl-L-methionine-dependent methyltransferases"/>
    <property type="match status" value="1"/>
</dbReference>
<accession>A0A507E763</accession>
<dbReference type="STRING" id="109895.A0A507E763"/>
<keyword evidence="2" id="KW-1185">Reference proteome</keyword>